<keyword evidence="1" id="KW-0812">Transmembrane</keyword>
<protein>
    <submittedName>
        <fullName evidence="2">Uncharacterized protein</fullName>
    </submittedName>
</protein>
<organism evidence="2 3">
    <name type="scientific">Anopheles merus</name>
    <name type="common">Mosquito</name>
    <dbReference type="NCBI Taxonomy" id="30066"/>
    <lineage>
        <taxon>Eukaryota</taxon>
        <taxon>Metazoa</taxon>
        <taxon>Ecdysozoa</taxon>
        <taxon>Arthropoda</taxon>
        <taxon>Hexapoda</taxon>
        <taxon>Insecta</taxon>
        <taxon>Pterygota</taxon>
        <taxon>Neoptera</taxon>
        <taxon>Endopterygota</taxon>
        <taxon>Diptera</taxon>
        <taxon>Nematocera</taxon>
        <taxon>Culicoidea</taxon>
        <taxon>Culicidae</taxon>
        <taxon>Anophelinae</taxon>
        <taxon>Anopheles</taxon>
    </lineage>
</organism>
<sequence>MLLDRLNELNRIYLKRRSCPSQYSSTVQNELASISNTSYSFTTRGWSSALWMLYSRSACLWRRGGDSRDCIFVELVHLARDVPLLLQVERFVHLGEAALAEQHQQQVPIVQHRLADVQIPLPLELLHLELQYSCSVNVLLLLTTGSGFRNVLSLPLCSADPPPPLPTLPALAPTTPPLPIATTAPVPTPALPGPVPPRSPVPPVPPAPPPVADELLRLRPPSLFVGRFFISSFFCRSISSRSAFSWKVAPTRCVTNCPSRNRFCMHFWRASFFSMLLFCLSSFFTTSTHLLIWLLCCSIAFWCTLSWHFCSSDSRDSSSTRVRLLSKSWSRSVAAVVVVSGTLVLPIPLLVSSPPLGVVDPVAATAAPPLLLLLLLVLHDTSVTR</sequence>
<dbReference type="EnsemblMetazoa" id="AMEM010521-RA">
    <property type="protein sequence ID" value="AMEM010521-PA"/>
    <property type="gene ID" value="AMEM010521"/>
</dbReference>
<accession>A0A182V874</accession>
<feature type="transmembrane region" description="Helical" evidence="1">
    <location>
        <begin position="357"/>
        <end position="378"/>
    </location>
</feature>
<dbReference type="VEuPathDB" id="VectorBase:AMEM010521"/>
<feature type="transmembrane region" description="Helical" evidence="1">
    <location>
        <begin position="267"/>
        <end position="284"/>
    </location>
</feature>
<keyword evidence="1" id="KW-0472">Membrane</keyword>
<proteinExistence type="predicted"/>
<evidence type="ECO:0000313" key="2">
    <source>
        <dbReference type="EnsemblMetazoa" id="AMEM010521-PA"/>
    </source>
</evidence>
<name>A0A182V874_ANOME</name>
<reference evidence="2" key="1">
    <citation type="submission" date="2020-05" db="UniProtKB">
        <authorList>
            <consortium name="EnsemblMetazoa"/>
        </authorList>
    </citation>
    <scope>IDENTIFICATION</scope>
    <source>
        <strain evidence="2">MAF</strain>
    </source>
</reference>
<dbReference type="AlphaFoldDB" id="A0A182V874"/>
<evidence type="ECO:0000313" key="3">
    <source>
        <dbReference type="Proteomes" id="UP000075903"/>
    </source>
</evidence>
<keyword evidence="3" id="KW-1185">Reference proteome</keyword>
<feature type="transmembrane region" description="Helical" evidence="1">
    <location>
        <begin position="331"/>
        <end position="351"/>
    </location>
</feature>
<keyword evidence="1" id="KW-1133">Transmembrane helix</keyword>
<feature type="transmembrane region" description="Helical" evidence="1">
    <location>
        <begin position="290"/>
        <end position="310"/>
    </location>
</feature>
<evidence type="ECO:0000256" key="1">
    <source>
        <dbReference type="SAM" id="Phobius"/>
    </source>
</evidence>
<dbReference type="Proteomes" id="UP000075903">
    <property type="component" value="Unassembled WGS sequence"/>
</dbReference>